<protein>
    <submittedName>
        <fullName evidence="8">Xylan 1,4-beta-xylosidase</fullName>
        <ecNumber evidence="8">3.2.1.37</ecNumber>
    </submittedName>
</protein>
<evidence type="ECO:0000256" key="4">
    <source>
        <dbReference type="PIRSR" id="PIRSR606710-1"/>
    </source>
</evidence>
<keyword evidence="9" id="KW-1185">Reference proteome</keyword>
<dbReference type="Proteomes" id="UP000006851">
    <property type="component" value="Chromosome"/>
</dbReference>
<dbReference type="InterPro" id="IPR006710">
    <property type="entry name" value="Glyco_hydro_43"/>
</dbReference>
<feature type="domain" description="Beta-xylosidase C-terminal Concanavalin A-like" evidence="7">
    <location>
        <begin position="368"/>
        <end position="562"/>
    </location>
</feature>
<dbReference type="PANTHER" id="PTHR42812">
    <property type="entry name" value="BETA-XYLOSIDASE"/>
    <property type="match status" value="1"/>
</dbReference>
<dbReference type="RefSeq" id="WP_013709515.1">
    <property type="nucleotide sequence ID" value="NC_015389.1"/>
</dbReference>
<evidence type="ECO:0000256" key="6">
    <source>
        <dbReference type="RuleBase" id="RU361187"/>
    </source>
</evidence>
<dbReference type="SUPFAM" id="SSF75005">
    <property type="entry name" value="Arabinanase/levansucrase/invertase"/>
    <property type="match status" value="1"/>
</dbReference>
<dbReference type="HOGENOM" id="CLU_016508_3_0_11"/>
<feature type="active site" description="Proton donor" evidence="4">
    <location>
        <position position="202"/>
    </location>
</feature>
<dbReference type="SUPFAM" id="SSF49899">
    <property type="entry name" value="Concanavalin A-like lectins/glucanases"/>
    <property type="match status" value="1"/>
</dbReference>
<evidence type="ECO:0000256" key="3">
    <source>
        <dbReference type="ARBA" id="ARBA00023295"/>
    </source>
</evidence>
<sequence length="573" mass="62977">MVEELCQEPYDAGDRTVVANPVLAGAHPDPCLCRARGKYYLVTSTFQWMPGVSIYESIDLVRWRSLGGLLGDLDLRGIPDSAGIWAPDLTFDEMTGRFWLAYTVCKQIDGVFRDVENYVTTAQEIIGPWSKPVFINASGFDPGIFHENGRHYFINPQWDPRPLPGHHRFNGLIMQEFSVESGLIGMARTVLTNDDAVHDLREGPHVMKHDGRYYIVCAEGGTGRHHSIVVARADDLWGPYEVDPARPMLSSWGKDCSLRKAGHGNLLRDDAGAWYVCHLCARYLPGTEVSPLGRETAIQNVIWVDGWPRLACGDTAPIGSYVVADATVCAESADEDGTCAPDRFKCPGEPGYNYETAFTSATDLWCEEWLASRTLRDPAWTLTDGGLELRGGDSLTSLFDPALLVRRQTSTICRAQTTLSFKPTHYNQLAGLVWIYDTRAFVLLCVGFDEARDCRVIDVLACIDGALNMPLGGRQRIEVPDAVDEVTLIAHMNEPRLRFAVSLDAGPEQAVGASGAPLELDASCMSDERVAGWAYTGSMVGVACVDMFDKTAHARFASFSYEDIAPGLDKSGC</sequence>
<dbReference type="AlphaFoldDB" id="F2NB22"/>
<dbReference type="eggNOG" id="COG3507">
    <property type="taxonomic scope" value="Bacteria"/>
</dbReference>
<feature type="active site" description="Proton acceptor" evidence="4">
    <location>
        <position position="29"/>
    </location>
</feature>
<dbReference type="EMBL" id="CP002628">
    <property type="protein sequence ID" value="AEB07773.1"/>
    <property type="molecule type" value="Genomic_DNA"/>
</dbReference>
<dbReference type="GO" id="GO:0009044">
    <property type="term" value="F:xylan 1,4-beta-xylosidase activity"/>
    <property type="evidence" value="ECO:0007669"/>
    <property type="project" value="UniProtKB-EC"/>
</dbReference>
<gene>
    <name evidence="8" type="ordered locus">Corgl_1675</name>
</gene>
<proteinExistence type="inferred from homology"/>
<reference evidence="9" key="1">
    <citation type="journal article" date="2013" name="Stand. Genomic Sci.">
        <title>Complete genome sequence of Coriobacterium glomerans type strain (PW2(T)) from the midgut of Pyrrhocoris apterus L. (red soldier bug).</title>
        <authorList>
            <person name="Stackebrandt E."/>
            <person name="Zeytun A."/>
            <person name="Lapidus A."/>
            <person name="Nolan M."/>
            <person name="Lucas S."/>
            <person name="Hammon N."/>
            <person name="Deshpande S."/>
            <person name="Cheng J.F."/>
            <person name="Tapia R."/>
            <person name="Goodwin L.A."/>
            <person name="Pitluck S."/>
            <person name="Liolios K."/>
            <person name="Pagani I."/>
            <person name="Ivanova N."/>
            <person name="Mavromatis K."/>
            <person name="Mikhailova N."/>
            <person name="Huntemann M."/>
            <person name="Pati A."/>
            <person name="Chen A."/>
            <person name="Palaniappan K."/>
            <person name="Chang Y.J."/>
            <person name="Land M."/>
            <person name="Hauser L."/>
            <person name="Rohde M."/>
            <person name="Pukall R."/>
            <person name="Goker M."/>
            <person name="Detter J.C."/>
            <person name="Woyke T."/>
            <person name="Bristow J."/>
            <person name="Eisen J.A."/>
            <person name="Markowitz V."/>
            <person name="Hugenholtz P."/>
            <person name="Kyrpides N.C."/>
            <person name="Klenk H.P."/>
        </authorList>
    </citation>
    <scope>NUCLEOTIDE SEQUENCE</scope>
    <source>
        <strain evidence="9">ATCC 49209 / DSM 20642 / JCM 10262 / PW2</strain>
    </source>
</reference>
<evidence type="ECO:0000313" key="9">
    <source>
        <dbReference type="Proteomes" id="UP000006851"/>
    </source>
</evidence>
<dbReference type="InterPro" id="IPR013320">
    <property type="entry name" value="ConA-like_dom_sf"/>
</dbReference>
<dbReference type="Gene3D" id="2.115.10.20">
    <property type="entry name" value="Glycosyl hydrolase domain, family 43"/>
    <property type="match status" value="1"/>
</dbReference>
<evidence type="ECO:0000256" key="2">
    <source>
        <dbReference type="ARBA" id="ARBA00022801"/>
    </source>
</evidence>
<evidence type="ECO:0000259" key="7">
    <source>
        <dbReference type="Pfam" id="PF17851"/>
    </source>
</evidence>
<accession>F2NB22</accession>
<keyword evidence="3 6" id="KW-0326">Glycosidase</keyword>
<evidence type="ECO:0000313" key="8">
    <source>
        <dbReference type="EMBL" id="AEB07773.1"/>
    </source>
</evidence>
<evidence type="ECO:0000256" key="1">
    <source>
        <dbReference type="ARBA" id="ARBA00009865"/>
    </source>
</evidence>
<dbReference type="InterPro" id="IPR051795">
    <property type="entry name" value="Glycosyl_Hydrlase_43"/>
</dbReference>
<dbReference type="Pfam" id="PF04616">
    <property type="entry name" value="Glyco_hydro_43"/>
    <property type="match status" value="1"/>
</dbReference>
<dbReference type="KEGG" id="cgo:Corgl_1675"/>
<dbReference type="EC" id="3.2.1.37" evidence="8"/>
<comment type="similarity">
    <text evidence="1 6">Belongs to the glycosyl hydrolase 43 family.</text>
</comment>
<dbReference type="OrthoDB" id="9801455at2"/>
<name>F2NB22_CORGP</name>
<dbReference type="PANTHER" id="PTHR42812:SF12">
    <property type="entry name" value="BETA-XYLOSIDASE-RELATED"/>
    <property type="match status" value="1"/>
</dbReference>
<dbReference type="GO" id="GO:0005975">
    <property type="term" value="P:carbohydrate metabolic process"/>
    <property type="evidence" value="ECO:0007669"/>
    <property type="project" value="InterPro"/>
</dbReference>
<dbReference type="InterPro" id="IPR041542">
    <property type="entry name" value="GH43_C2"/>
</dbReference>
<organism evidence="8 9">
    <name type="scientific">Coriobacterium glomerans (strain ATCC 49209 / DSM 20642 / JCM 10262 / PW2)</name>
    <dbReference type="NCBI Taxonomy" id="700015"/>
    <lineage>
        <taxon>Bacteria</taxon>
        <taxon>Bacillati</taxon>
        <taxon>Actinomycetota</taxon>
        <taxon>Coriobacteriia</taxon>
        <taxon>Coriobacteriales</taxon>
        <taxon>Coriobacteriaceae</taxon>
        <taxon>Coriobacterium</taxon>
    </lineage>
</organism>
<dbReference type="InterPro" id="IPR023296">
    <property type="entry name" value="Glyco_hydro_beta-prop_sf"/>
</dbReference>
<dbReference type="STRING" id="700015.Corgl_1675"/>
<feature type="site" description="Important for catalytic activity, responsible for pKa modulation of the active site Glu and correct orientation of both the proton donor and substrate" evidence="5">
    <location>
        <position position="141"/>
    </location>
</feature>
<dbReference type="Pfam" id="PF17851">
    <property type="entry name" value="GH43_C2"/>
    <property type="match status" value="1"/>
</dbReference>
<dbReference type="Gene3D" id="2.60.120.200">
    <property type="match status" value="1"/>
</dbReference>
<keyword evidence="2 6" id="KW-0378">Hydrolase</keyword>
<evidence type="ECO:0000256" key="5">
    <source>
        <dbReference type="PIRSR" id="PIRSR606710-2"/>
    </source>
</evidence>